<evidence type="ECO:0000313" key="2">
    <source>
        <dbReference type="EMBL" id="MBC2600212.1"/>
    </source>
</evidence>
<dbReference type="PANTHER" id="PTHR45445">
    <property type="match status" value="1"/>
</dbReference>
<dbReference type="RefSeq" id="WP_185690970.1">
    <property type="nucleotide sequence ID" value="NZ_JACHVA010000005.1"/>
</dbReference>
<dbReference type="InterPro" id="IPR013216">
    <property type="entry name" value="Methyltransf_11"/>
</dbReference>
<dbReference type="Pfam" id="PF08241">
    <property type="entry name" value="Methyltransf_11"/>
    <property type="match status" value="1"/>
</dbReference>
<dbReference type="NCBIfam" id="TIGR04345">
    <property type="entry name" value="ovoA_Cterm"/>
    <property type="match status" value="1"/>
</dbReference>
<organism evidence="2 3">
    <name type="scientific">Puniceicoccus vermicola</name>
    <dbReference type="NCBI Taxonomy" id="388746"/>
    <lineage>
        <taxon>Bacteria</taxon>
        <taxon>Pseudomonadati</taxon>
        <taxon>Verrucomicrobiota</taxon>
        <taxon>Opitutia</taxon>
        <taxon>Puniceicoccales</taxon>
        <taxon>Puniceicoccaceae</taxon>
        <taxon>Puniceicoccus</taxon>
    </lineage>
</organism>
<dbReference type="AlphaFoldDB" id="A0A7X1AUT6"/>
<dbReference type="EMBL" id="JACHVA010000005">
    <property type="protein sequence ID" value="MBC2600212.1"/>
    <property type="molecule type" value="Genomic_DNA"/>
</dbReference>
<dbReference type="InterPro" id="IPR027625">
    <property type="entry name" value="OvoA_Cterm"/>
</dbReference>
<protein>
    <submittedName>
        <fullName evidence="2">Putative 4-mercaptohistidine N1-methyltransferase</fullName>
    </submittedName>
</protein>
<keyword evidence="3" id="KW-1185">Reference proteome</keyword>
<feature type="domain" description="Methyltransferase type 11" evidence="1">
    <location>
        <begin position="60"/>
        <end position="180"/>
    </location>
</feature>
<evidence type="ECO:0000313" key="3">
    <source>
        <dbReference type="Proteomes" id="UP000525652"/>
    </source>
</evidence>
<dbReference type="PANTHER" id="PTHR45445:SF2">
    <property type="entry name" value="METHYLTRANSFERASE TYPE 11 DOMAIN-CONTAINING PROTEIN"/>
    <property type="match status" value="1"/>
</dbReference>
<keyword evidence="2" id="KW-0489">Methyltransferase</keyword>
<gene>
    <name evidence="2" type="ORF">H5P30_00285</name>
</gene>
<sequence>MSSSKAVDYESDRLTSEYLHFHYGKAEEVFPWGSGLRAVTSYAERLIAERFPCVPVDRGLEVGCAVGRSSFEMARHCEEVVGIDYSEKFITTAKSLQAGDSIQYSVRMQGVRTQDFTARAPEDVDLSRVRFEVGDAHALPEELDAFDWVLGANLLCRLHHPRQFLQQLPRLVTPGGYLVLNSPFTWMEEHTEPAEWIGGQVDGPDSAEELKAILDPHFELVDECSMPFLIRETERKYQLTVAHSGKWRRR</sequence>
<comment type="caution">
    <text evidence="2">The sequence shown here is derived from an EMBL/GenBank/DDBJ whole genome shotgun (WGS) entry which is preliminary data.</text>
</comment>
<dbReference type="Proteomes" id="UP000525652">
    <property type="component" value="Unassembled WGS sequence"/>
</dbReference>
<name>A0A7X1AUT6_9BACT</name>
<reference evidence="2 3" key="1">
    <citation type="submission" date="2020-07" db="EMBL/GenBank/DDBJ databases">
        <authorList>
            <person name="Feng X."/>
        </authorList>
    </citation>
    <scope>NUCLEOTIDE SEQUENCE [LARGE SCALE GENOMIC DNA]</scope>
    <source>
        <strain evidence="2 3">JCM14086</strain>
    </source>
</reference>
<dbReference type="GO" id="GO:0032259">
    <property type="term" value="P:methylation"/>
    <property type="evidence" value="ECO:0007669"/>
    <property type="project" value="UniProtKB-KW"/>
</dbReference>
<dbReference type="CDD" id="cd02440">
    <property type="entry name" value="AdoMet_MTases"/>
    <property type="match status" value="1"/>
</dbReference>
<evidence type="ECO:0000259" key="1">
    <source>
        <dbReference type="Pfam" id="PF08241"/>
    </source>
</evidence>
<dbReference type="SUPFAM" id="SSF53335">
    <property type="entry name" value="S-adenosyl-L-methionine-dependent methyltransferases"/>
    <property type="match status" value="1"/>
</dbReference>
<keyword evidence="2" id="KW-0808">Transferase</keyword>
<dbReference type="InterPro" id="IPR029063">
    <property type="entry name" value="SAM-dependent_MTases_sf"/>
</dbReference>
<dbReference type="Gene3D" id="3.40.50.150">
    <property type="entry name" value="Vaccinia Virus protein VP39"/>
    <property type="match status" value="1"/>
</dbReference>
<dbReference type="GO" id="GO:0008168">
    <property type="term" value="F:methyltransferase activity"/>
    <property type="evidence" value="ECO:0007669"/>
    <property type="project" value="UniProtKB-KW"/>
</dbReference>
<accession>A0A7X1AUT6</accession>
<proteinExistence type="predicted"/>